<evidence type="ECO:0000256" key="2">
    <source>
        <dbReference type="SAM" id="Phobius"/>
    </source>
</evidence>
<dbReference type="Proteomes" id="UP000216207">
    <property type="component" value="Unassembled WGS sequence"/>
</dbReference>
<comment type="caution">
    <text evidence="3">The sequence shown here is derived from an EMBL/GenBank/DDBJ whole genome shotgun (WGS) entry which is preliminary data.</text>
</comment>
<dbReference type="EMBL" id="NPCC01000005">
    <property type="protein sequence ID" value="PAE90379.1"/>
    <property type="molecule type" value="Genomic_DNA"/>
</dbReference>
<evidence type="ECO:0000313" key="3">
    <source>
        <dbReference type="EMBL" id="PAE90379.1"/>
    </source>
</evidence>
<gene>
    <name evidence="3" type="ORF">CHH72_05215</name>
</gene>
<organism evidence="3 4">
    <name type="scientific">Shouchella clausii</name>
    <name type="common">Alkalihalobacillus clausii</name>
    <dbReference type="NCBI Taxonomy" id="79880"/>
    <lineage>
        <taxon>Bacteria</taxon>
        <taxon>Bacillati</taxon>
        <taxon>Bacillota</taxon>
        <taxon>Bacilli</taxon>
        <taxon>Bacillales</taxon>
        <taxon>Bacillaceae</taxon>
        <taxon>Shouchella</taxon>
    </lineage>
</organism>
<name>A0A268P4D0_SHOCL</name>
<evidence type="ECO:0000256" key="1">
    <source>
        <dbReference type="SAM" id="MobiDB-lite"/>
    </source>
</evidence>
<keyword evidence="2" id="KW-0812">Transmembrane</keyword>
<evidence type="ECO:0000313" key="4">
    <source>
        <dbReference type="Proteomes" id="UP000216207"/>
    </source>
</evidence>
<proteinExistence type="predicted"/>
<keyword evidence="2" id="KW-0472">Membrane</keyword>
<feature type="region of interest" description="Disordered" evidence="1">
    <location>
        <begin position="57"/>
        <end position="131"/>
    </location>
</feature>
<keyword evidence="2" id="KW-1133">Transmembrane helix</keyword>
<dbReference type="AlphaFoldDB" id="A0A268P4D0"/>
<protein>
    <submittedName>
        <fullName evidence="3">Uncharacterized protein</fullName>
    </submittedName>
</protein>
<feature type="transmembrane region" description="Helical" evidence="2">
    <location>
        <begin position="32"/>
        <end position="49"/>
    </location>
</feature>
<reference evidence="3 4" key="1">
    <citation type="submission" date="2017-07" db="EMBL/GenBank/DDBJ databases">
        <title>Isolation and whole genome analysis of endospore-forming bacteria from heroin.</title>
        <authorList>
            <person name="Kalinowski J."/>
            <person name="Ahrens B."/>
            <person name="Al-Dilaimi A."/>
            <person name="Winkler A."/>
            <person name="Wibberg D."/>
            <person name="Schleenbecker U."/>
            <person name="Ruckert C."/>
            <person name="Wolfel R."/>
            <person name="Grass G."/>
        </authorList>
    </citation>
    <scope>NUCLEOTIDE SEQUENCE [LARGE SCALE GENOMIC DNA]</scope>
    <source>
        <strain evidence="3 4">7539</strain>
    </source>
</reference>
<feature type="compositionally biased region" description="Basic residues" evidence="1">
    <location>
        <begin position="101"/>
        <end position="111"/>
    </location>
</feature>
<sequence>MNNPMKTIFVVLLALAAIGIFSNIGSFFAMVGKAVIAIAAIYFIYRLVIAKRYGTSIFPKRKDGPTRAQIKKAQRTSSANKQEQKRVFKQNGAKPATKAKSPLKKGAKRRSGPQLTVIEGKGTKPKRKKKA</sequence>
<accession>A0A268P4D0</accession>
<dbReference type="RefSeq" id="WP_011247328.1">
    <property type="nucleotide sequence ID" value="NZ_BOQQ01000003.1"/>
</dbReference>